<feature type="domain" description="Xylanolytic transcriptional activator regulatory" evidence="7">
    <location>
        <begin position="295"/>
        <end position="367"/>
    </location>
</feature>
<evidence type="ECO:0000256" key="5">
    <source>
        <dbReference type="ARBA" id="ARBA00023242"/>
    </source>
</evidence>
<feature type="region of interest" description="Disordered" evidence="6">
    <location>
        <begin position="1"/>
        <end position="54"/>
    </location>
</feature>
<dbReference type="AlphaFoldDB" id="W9VE40"/>
<reference evidence="8 9" key="1">
    <citation type="submission" date="2013-03" db="EMBL/GenBank/DDBJ databases">
        <title>The Genome Sequence of Cladophialophora yegresii CBS 114405.</title>
        <authorList>
            <consortium name="The Broad Institute Genomics Platform"/>
            <person name="Cuomo C."/>
            <person name="de Hoog S."/>
            <person name="Gorbushina A."/>
            <person name="Walker B."/>
            <person name="Young S.K."/>
            <person name="Zeng Q."/>
            <person name="Gargeya S."/>
            <person name="Fitzgerald M."/>
            <person name="Haas B."/>
            <person name="Abouelleil A."/>
            <person name="Allen A.W."/>
            <person name="Alvarado L."/>
            <person name="Arachchi H.M."/>
            <person name="Berlin A.M."/>
            <person name="Chapman S.B."/>
            <person name="Gainer-Dewar J."/>
            <person name="Goldberg J."/>
            <person name="Griggs A."/>
            <person name="Gujja S."/>
            <person name="Hansen M."/>
            <person name="Howarth C."/>
            <person name="Imamovic A."/>
            <person name="Ireland A."/>
            <person name="Larimer J."/>
            <person name="McCowan C."/>
            <person name="Murphy C."/>
            <person name="Pearson M."/>
            <person name="Poon T.W."/>
            <person name="Priest M."/>
            <person name="Roberts A."/>
            <person name="Saif S."/>
            <person name="Shea T."/>
            <person name="Sisk P."/>
            <person name="Sykes S."/>
            <person name="Wortman J."/>
            <person name="Nusbaum C."/>
            <person name="Birren B."/>
        </authorList>
    </citation>
    <scope>NUCLEOTIDE SEQUENCE [LARGE SCALE GENOMIC DNA]</scope>
    <source>
        <strain evidence="8 9">CBS 114405</strain>
    </source>
</reference>
<organism evidence="8 9">
    <name type="scientific">Cladophialophora yegresii CBS 114405</name>
    <dbReference type="NCBI Taxonomy" id="1182544"/>
    <lineage>
        <taxon>Eukaryota</taxon>
        <taxon>Fungi</taxon>
        <taxon>Dikarya</taxon>
        <taxon>Ascomycota</taxon>
        <taxon>Pezizomycotina</taxon>
        <taxon>Eurotiomycetes</taxon>
        <taxon>Chaetothyriomycetidae</taxon>
        <taxon>Chaetothyriales</taxon>
        <taxon>Herpotrichiellaceae</taxon>
        <taxon>Cladophialophora</taxon>
    </lineage>
</organism>
<dbReference type="GO" id="GO:0003677">
    <property type="term" value="F:DNA binding"/>
    <property type="evidence" value="ECO:0007669"/>
    <property type="project" value="UniProtKB-KW"/>
</dbReference>
<dbReference type="PANTHER" id="PTHR47171:SF1">
    <property type="entry name" value="ZN(II)2CYS6 TRANSCRIPTION FACTOR (EUROFUNG)"/>
    <property type="match status" value="1"/>
</dbReference>
<dbReference type="Proteomes" id="UP000019473">
    <property type="component" value="Unassembled WGS sequence"/>
</dbReference>
<accession>W9VE40</accession>
<keyword evidence="2" id="KW-0805">Transcription regulation</keyword>
<evidence type="ECO:0000313" key="9">
    <source>
        <dbReference type="Proteomes" id="UP000019473"/>
    </source>
</evidence>
<keyword evidence="9" id="KW-1185">Reference proteome</keyword>
<dbReference type="GO" id="GO:0006351">
    <property type="term" value="P:DNA-templated transcription"/>
    <property type="evidence" value="ECO:0007669"/>
    <property type="project" value="InterPro"/>
</dbReference>
<dbReference type="CDD" id="cd12148">
    <property type="entry name" value="fungal_TF_MHR"/>
    <property type="match status" value="1"/>
</dbReference>
<dbReference type="HOGENOM" id="CLU_735717_0_0_1"/>
<feature type="compositionally biased region" description="Polar residues" evidence="6">
    <location>
        <begin position="1"/>
        <end position="16"/>
    </location>
</feature>
<dbReference type="EMBL" id="AMGW01000007">
    <property type="protein sequence ID" value="EXJ53852.1"/>
    <property type="molecule type" value="Genomic_DNA"/>
</dbReference>
<comment type="caution">
    <text evidence="8">The sequence shown here is derived from an EMBL/GenBank/DDBJ whole genome shotgun (WGS) entry which is preliminary data.</text>
</comment>
<dbReference type="VEuPathDB" id="FungiDB:A1O7_09188"/>
<protein>
    <recommendedName>
        <fullName evidence="7">Xylanolytic transcriptional activator regulatory domain-containing protein</fullName>
    </recommendedName>
</protein>
<evidence type="ECO:0000256" key="1">
    <source>
        <dbReference type="ARBA" id="ARBA00022833"/>
    </source>
</evidence>
<dbReference type="PANTHER" id="PTHR47171">
    <property type="entry name" value="FARA-RELATED"/>
    <property type="match status" value="1"/>
</dbReference>
<evidence type="ECO:0000256" key="6">
    <source>
        <dbReference type="SAM" id="MobiDB-lite"/>
    </source>
</evidence>
<dbReference type="GeneID" id="19183752"/>
<evidence type="ECO:0000256" key="2">
    <source>
        <dbReference type="ARBA" id="ARBA00023015"/>
    </source>
</evidence>
<dbReference type="eggNOG" id="ENOG502RVAW">
    <property type="taxonomic scope" value="Eukaryota"/>
</dbReference>
<evidence type="ECO:0000259" key="7">
    <source>
        <dbReference type="SMART" id="SM00906"/>
    </source>
</evidence>
<dbReference type="SMART" id="SM00906">
    <property type="entry name" value="Fungal_trans"/>
    <property type="match status" value="1"/>
</dbReference>
<dbReference type="Pfam" id="PF04082">
    <property type="entry name" value="Fungal_trans"/>
    <property type="match status" value="1"/>
</dbReference>
<keyword evidence="1" id="KW-0862">Zinc</keyword>
<dbReference type="RefSeq" id="XP_007761367.1">
    <property type="nucleotide sequence ID" value="XM_007763177.1"/>
</dbReference>
<name>W9VE40_9EURO</name>
<keyword evidence="5" id="KW-0539">Nucleus</keyword>
<keyword evidence="4" id="KW-0804">Transcription</keyword>
<dbReference type="GO" id="GO:0008270">
    <property type="term" value="F:zinc ion binding"/>
    <property type="evidence" value="ECO:0007669"/>
    <property type="project" value="InterPro"/>
</dbReference>
<dbReference type="OrthoDB" id="5121955at2759"/>
<evidence type="ECO:0000313" key="8">
    <source>
        <dbReference type="EMBL" id="EXJ53852.1"/>
    </source>
</evidence>
<dbReference type="STRING" id="1182544.W9VE40"/>
<feature type="compositionally biased region" description="Polar residues" evidence="6">
    <location>
        <begin position="44"/>
        <end position="54"/>
    </location>
</feature>
<sequence>MRQVLNTRYFRSSSRSLKARQVEARKTNPQQSSAIPELSPTPPTDQQTDISPQNDASRLQTVGVDSAYAPPPSRNSAQEGSEMLLVRLTDIRDNDEVGPRTNMTNKVVYFGDESIWFYSLRKARNSKSRYSASPQSSAQSVDSNIHYKVPQTLDDQPLDVPEDDLGLKQEEIHLLQQKGAFSLPPPDIQRELLDAYFLWLHPLQPIIDKQQFLCVFDSGQAPMILLQALLFAGTTCCDENVILKYWPSRRSAQAALYKRTKALYDADQEQNRVTIVQVLFLMCFWWGSPTDNKDFSHWLAASIHLAQVMGMHRSTKHSQLSIKDRKLWKRIWWTLYVRDHFDAASVGRPMMINDDDCDIEPLRETDFEHGEDGKPPLGAGHCIEMTKLAALSMRSTLVGKSELG</sequence>
<evidence type="ECO:0000256" key="4">
    <source>
        <dbReference type="ARBA" id="ARBA00023163"/>
    </source>
</evidence>
<evidence type="ECO:0000256" key="3">
    <source>
        <dbReference type="ARBA" id="ARBA00023125"/>
    </source>
</evidence>
<keyword evidence="3" id="KW-0238">DNA-binding</keyword>
<gene>
    <name evidence="8" type="ORF">A1O7_09188</name>
</gene>
<dbReference type="InterPro" id="IPR007219">
    <property type="entry name" value="XnlR_reg_dom"/>
</dbReference>
<proteinExistence type="predicted"/>
<dbReference type="InterPro" id="IPR052073">
    <property type="entry name" value="Amide_Lactam_Regulators"/>
</dbReference>